<dbReference type="InterPro" id="IPR050983">
    <property type="entry name" value="GST_Omega/HSP26"/>
</dbReference>
<protein>
    <submittedName>
        <fullName evidence="3">Glutathione S-transferase</fullName>
        <ecNumber evidence="3">2.5.1.18</ecNumber>
    </submittedName>
</protein>
<dbReference type="InterPro" id="IPR040079">
    <property type="entry name" value="Glutathione_S-Trfase"/>
</dbReference>
<dbReference type="RefSeq" id="WP_183770286.1">
    <property type="nucleotide sequence ID" value="NZ_JACIDK010000001.1"/>
</dbReference>
<keyword evidence="3" id="KW-0808">Transferase</keyword>
<feature type="domain" description="GST N-terminal" evidence="1">
    <location>
        <begin position="1"/>
        <end position="82"/>
    </location>
</feature>
<dbReference type="SFLD" id="SFLDS00019">
    <property type="entry name" value="Glutathione_Transferase_(cytos"/>
    <property type="match status" value="1"/>
</dbReference>
<dbReference type="Gene3D" id="1.20.1050.10">
    <property type="match status" value="1"/>
</dbReference>
<dbReference type="InterPro" id="IPR036249">
    <property type="entry name" value="Thioredoxin-like_sf"/>
</dbReference>
<dbReference type="Proteomes" id="UP000530564">
    <property type="component" value="Unassembled WGS sequence"/>
</dbReference>
<dbReference type="GO" id="GO:0004364">
    <property type="term" value="F:glutathione transferase activity"/>
    <property type="evidence" value="ECO:0007669"/>
    <property type="project" value="UniProtKB-EC"/>
</dbReference>
<sequence>MKLFQTYDSPFPSRVRLLLYAKGIEVEIIHPPGFGASEETKAEYLKVNPIGRVPTLVLDDGRALPESEVICEYLEDAYPEPALRPADPWARAQMRLLSRICDFYVVMAMVPLFNLAGRSRRHWEPAVVEAAADKLAEALAYLETFIGSDGYAVGRSLTQADGAIAPQLVLASEWIPSVFGTPDPLLALPRLAAYWKAIQTDPIIARILNETRQGIVMQQQTAHDRAARAV</sequence>
<dbReference type="SUPFAM" id="SSF52833">
    <property type="entry name" value="Thioredoxin-like"/>
    <property type="match status" value="1"/>
</dbReference>
<reference evidence="3 4" key="1">
    <citation type="submission" date="2020-08" db="EMBL/GenBank/DDBJ databases">
        <title>Genomic Encyclopedia of Type Strains, Phase IV (KMG-IV): sequencing the most valuable type-strain genomes for metagenomic binning, comparative biology and taxonomic classification.</title>
        <authorList>
            <person name="Goeker M."/>
        </authorList>
    </citation>
    <scope>NUCLEOTIDE SEQUENCE [LARGE SCALE GENOMIC DNA]</scope>
    <source>
        <strain evidence="3 4">DSM 21793</strain>
    </source>
</reference>
<dbReference type="PANTHER" id="PTHR43968:SF6">
    <property type="entry name" value="GLUTATHIONE S-TRANSFERASE OMEGA"/>
    <property type="match status" value="1"/>
</dbReference>
<proteinExistence type="predicted"/>
<dbReference type="PANTHER" id="PTHR43968">
    <property type="match status" value="1"/>
</dbReference>
<dbReference type="EMBL" id="JACIDK010000001">
    <property type="protein sequence ID" value="MBB3890329.1"/>
    <property type="molecule type" value="Genomic_DNA"/>
</dbReference>
<accession>A0A839ZX67</accession>
<evidence type="ECO:0000259" key="2">
    <source>
        <dbReference type="PROSITE" id="PS50405"/>
    </source>
</evidence>
<dbReference type="Gene3D" id="3.40.30.10">
    <property type="entry name" value="Glutaredoxin"/>
    <property type="match status" value="1"/>
</dbReference>
<organism evidence="3 4">
    <name type="scientific">Phenylobacterium haematophilum</name>
    <dbReference type="NCBI Taxonomy" id="98513"/>
    <lineage>
        <taxon>Bacteria</taxon>
        <taxon>Pseudomonadati</taxon>
        <taxon>Pseudomonadota</taxon>
        <taxon>Alphaproteobacteria</taxon>
        <taxon>Caulobacterales</taxon>
        <taxon>Caulobacteraceae</taxon>
        <taxon>Phenylobacterium</taxon>
    </lineage>
</organism>
<dbReference type="EC" id="2.5.1.18" evidence="3"/>
<dbReference type="PROSITE" id="PS50404">
    <property type="entry name" value="GST_NTER"/>
    <property type="match status" value="1"/>
</dbReference>
<dbReference type="AlphaFoldDB" id="A0A839ZX67"/>
<dbReference type="GO" id="GO:0005737">
    <property type="term" value="C:cytoplasm"/>
    <property type="evidence" value="ECO:0007669"/>
    <property type="project" value="TreeGrafter"/>
</dbReference>
<gene>
    <name evidence="3" type="ORF">GGQ61_001026</name>
</gene>
<name>A0A839ZX67_9CAUL</name>
<dbReference type="Pfam" id="PF13410">
    <property type="entry name" value="GST_C_2"/>
    <property type="match status" value="1"/>
</dbReference>
<feature type="domain" description="GST C-terminal" evidence="2">
    <location>
        <begin position="87"/>
        <end position="223"/>
    </location>
</feature>
<dbReference type="SUPFAM" id="SSF47616">
    <property type="entry name" value="GST C-terminal domain-like"/>
    <property type="match status" value="1"/>
</dbReference>
<evidence type="ECO:0000259" key="1">
    <source>
        <dbReference type="PROSITE" id="PS50404"/>
    </source>
</evidence>
<dbReference type="CDD" id="cd00299">
    <property type="entry name" value="GST_C_family"/>
    <property type="match status" value="1"/>
</dbReference>
<dbReference type="Pfam" id="PF13417">
    <property type="entry name" value="GST_N_3"/>
    <property type="match status" value="1"/>
</dbReference>
<dbReference type="InterPro" id="IPR010987">
    <property type="entry name" value="Glutathione-S-Trfase_C-like"/>
</dbReference>
<dbReference type="InterPro" id="IPR004045">
    <property type="entry name" value="Glutathione_S-Trfase_N"/>
</dbReference>
<comment type="caution">
    <text evidence="3">The sequence shown here is derived from an EMBL/GenBank/DDBJ whole genome shotgun (WGS) entry which is preliminary data.</text>
</comment>
<evidence type="ECO:0000313" key="4">
    <source>
        <dbReference type="Proteomes" id="UP000530564"/>
    </source>
</evidence>
<dbReference type="InterPro" id="IPR036282">
    <property type="entry name" value="Glutathione-S-Trfase_C_sf"/>
</dbReference>
<dbReference type="SFLD" id="SFLDG00358">
    <property type="entry name" value="Main_(cytGST)"/>
    <property type="match status" value="1"/>
</dbReference>
<dbReference type="PROSITE" id="PS50405">
    <property type="entry name" value="GST_CTER"/>
    <property type="match status" value="1"/>
</dbReference>
<evidence type="ECO:0000313" key="3">
    <source>
        <dbReference type="EMBL" id="MBB3890329.1"/>
    </source>
</evidence>
<keyword evidence="4" id="KW-1185">Reference proteome</keyword>